<dbReference type="SUPFAM" id="SSF48264">
    <property type="entry name" value="Cytochrome P450"/>
    <property type="match status" value="1"/>
</dbReference>
<evidence type="ECO:0000313" key="3">
    <source>
        <dbReference type="Proteomes" id="UP000298416"/>
    </source>
</evidence>
<keyword evidence="1" id="KW-0349">Heme</keyword>
<accession>A0A8X8ZCZ6</accession>
<keyword evidence="1" id="KW-0408">Iron</keyword>
<organism evidence="2">
    <name type="scientific">Salvia splendens</name>
    <name type="common">Scarlet sage</name>
    <dbReference type="NCBI Taxonomy" id="180675"/>
    <lineage>
        <taxon>Eukaryota</taxon>
        <taxon>Viridiplantae</taxon>
        <taxon>Streptophyta</taxon>
        <taxon>Embryophyta</taxon>
        <taxon>Tracheophyta</taxon>
        <taxon>Spermatophyta</taxon>
        <taxon>Magnoliopsida</taxon>
        <taxon>eudicotyledons</taxon>
        <taxon>Gunneridae</taxon>
        <taxon>Pentapetalae</taxon>
        <taxon>asterids</taxon>
        <taxon>lamiids</taxon>
        <taxon>Lamiales</taxon>
        <taxon>Lamiaceae</taxon>
        <taxon>Nepetoideae</taxon>
        <taxon>Mentheae</taxon>
        <taxon>Salviinae</taxon>
        <taxon>Salvia</taxon>
        <taxon>Salvia subgen. Calosphace</taxon>
        <taxon>core Calosphace</taxon>
    </lineage>
</organism>
<dbReference type="GO" id="GO:0016705">
    <property type="term" value="F:oxidoreductase activity, acting on paired donors, with incorporation or reduction of molecular oxygen"/>
    <property type="evidence" value="ECO:0007669"/>
    <property type="project" value="InterPro"/>
</dbReference>
<dbReference type="Proteomes" id="UP000298416">
    <property type="component" value="Unassembled WGS sequence"/>
</dbReference>
<gene>
    <name evidence="2" type="ORF">SASPL_141566</name>
</gene>
<comment type="similarity">
    <text evidence="1">Belongs to the cytochrome P450 family.</text>
</comment>
<dbReference type="PROSITE" id="PS00086">
    <property type="entry name" value="CYTOCHROME_P450"/>
    <property type="match status" value="1"/>
</dbReference>
<dbReference type="InterPro" id="IPR051382">
    <property type="entry name" value="CYP450_AA/FA_Hydroxylases"/>
</dbReference>
<keyword evidence="1" id="KW-0503">Monooxygenase</keyword>
<evidence type="ECO:0000256" key="1">
    <source>
        <dbReference type="RuleBase" id="RU000461"/>
    </source>
</evidence>
<dbReference type="InterPro" id="IPR017972">
    <property type="entry name" value="Cyt_P450_CS"/>
</dbReference>
<proteinExistence type="inferred from homology"/>
<dbReference type="Pfam" id="PF00067">
    <property type="entry name" value="p450"/>
    <property type="match status" value="1"/>
</dbReference>
<dbReference type="GO" id="GO:0005506">
    <property type="term" value="F:iron ion binding"/>
    <property type="evidence" value="ECO:0007669"/>
    <property type="project" value="InterPro"/>
</dbReference>
<keyword evidence="1" id="KW-0560">Oxidoreductase</keyword>
<dbReference type="EMBL" id="PNBA02000015">
    <property type="protein sequence ID" value="KAG6400078.1"/>
    <property type="molecule type" value="Genomic_DNA"/>
</dbReference>
<reference evidence="2" key="1">
    <citation type="submission" date="2018-01" db="EMBL/GenBank/DDBJ databases">
        <authorList>
            <person name="Mao J.F."/>
        </authorList>
    </citation>
    <scope>NUCLEOTIDE SEQUENCE</scope>
    <source>
        <strain evidence="2">Huo1</strain>
        <tissue evidence="2">Leaf</tissue>
    </source>
</reference>
<dbReference type="PANTHER" id="PTHR47949">
    <property type="entry name" value="CYTOCHROME P450 703A2-RELATED-RELATED"/>
    <property type="match status" value="1"/>
</dbReference>
<dbReference type="Gene3D" id="1.10.630.10">
    <property type="entry name" value="Cytochrome P450"/>
    <property type="match status" value="1"/>
</dbReference>
<reference evidence="2" key="2">
    <citation type="submission" date="2020-08" db="EMBL/GenBank/DDBJ databases">
        <title>Plant Genome Project.</title>
        <authorList>
            <person name="Zhang R.-G."/>
        </authorList>
    </citation>
    <scope>NUCLEOTIDE SEQUENCE</scope>
    <source>
        <strain evidence="2">Huo1</strain>
        <tissue evidence="2">Leaf</tissue>
    </source>
</reference>
<sequence length="139" mass="15703">MWEKGLKSEEDDILDLLINLKKSGNEPLLSILRDQSINCFEWALAEIDILAKASENWIECGVWVLYPKGSQVLLSRPGLGRNPRVWDEPLRFRPKRHVHDEDSVVVLTDPELHMLSFSTGRRGCPGVVLGSTPEHDAFG</sequence>
<evidence type="ECO:0008006" key="4">
    <source>
        <dbReference type="Google" id="ProtNLM"/>
    </source>
</evidence>
<keyword evidence="3" id="KW-1185">Reference proteome</keyword>
<comment type="caution">
    <text evidence="2">The sequence shown here is derived from an EMBL/GenBank/DDBJ whole genome shotgun (WGS) entry which is preliminary data.</text>
</comment>
<dbReference type="PANTHER" id="PTHR47949:SF4">
    <property type="entry name" value="TYROSINE N-MONOOXYGENASE"/>
    <property type="match status" value="1"/>
</dbReference>
<keyword evidence="1" id="KW-0479">Metal-binding</keyword>
<name>A0A8X8ZCZ6_SALSN</name>
<evidence type="ECO:0000313" key="2">
    <source>
        <dbReference type="EMBL" id="KAG6400078.1"/>
    </source>
</evidence>
<protein>
    <recommendedName>
        <fullName evidence="4">Tryptophan N-monooxygenase</fullName>
    </recommendedName>
</protein>
<dbReference type="InterPro" id="IPR001128">
    <property type="entry name" value="Cyt_P450"/>
</dbReference>
<dbReference type="InterPro" id="IPR036396">
    <property type="entry name" value="Cyt_P450_sf"/>
</dbReference>
<dbReference type="GO" id="GO:0020037">
    <property type="term" value="F:heme binding"/>
    <property type="evidence" value="ECO:0007669"/>
    <property type="project" value="InterPro"/>
</dbReference>
<dbReference type="AlphaFoldDB" id="A0A8X8ZCZ6"/>
<dbReference type="GO" id="GO:0004497">
    <property type="term" value="F:monooxygenase activity"/>
    <property type="evidence" value="ECO:0007669"/>
    <property type="project" value="UniProtKB-KW"/>
</dbReference>